<dbReference type="AlphaFoldDB" id="A0AAX0LDZ0"/>
<organism evidence="1 2">
    <name type="scientific">Campylobacter pinnipediorum subsp. pinnipediorum</name>
    <dbReference type="NCBI Taxonomy" id="1660067"/>
    <lineage>
        <taxon>Bacteria</taxon>
        <taxon>Pseudomonadati</taxon>
        <taxon>Campylobacterota</taxon>
        <taxon>Epsilonproteobacteria</taxon>
        <taxon>Campylobacterales</taxon>
        <taxon>Campylobacteraceae</taxon>
        <taxon>Campylobacter</taxon>
    </lineage>
</organism>
<name>A0AAX0LDZ0_9BACT</name>
<accession>A0AAX0LDZ0</accession>
<dbReference type="EMBL" id="MCRK01000006">
    <property type="protein sequence ID" value="OPA82022.1"/>
    <property type="molecule type" value="Genomic_DNA"/>
</dbReference>
<dbReference type="Proteomes" id="UP000189728">
    <property type="component" value="Unassembled WGS sequence"/>
</dbReference>
<gene>
    <name evidence="1" type="ORF">BFG04_07895</name>
</gene>
<reference evidence="1 2" key="1">
    <citation type="submission" date="2016-08" db="EMBL/GenBank/DDBJ databases">
        <title>Campylobacter species from sea mammals.</title>
        <authorList>
            <person name="Gilbert M.J."/>
            <person name="Byrne B.A."/>
            <person name="Zomer A.L."/>
            <person name="Wagenaar J.A."/>
        </authorList>
    </citation>
    <scope>NUCLEOTIDE SEQUENCE [LARGE SCALE GENOMIC DNA]</scope>
    <source>
        <strain evidence="1 2">1105248</strain>
    </source>
</reference>
<dbReference type="RefSeq" id="WP_069637030.1">
    <property type="nucleotide sequence ID" value="NZ_CP012546.1"/>
</dbReference>
<protein>
    <submittedName>
        <fullName evidence="1">Uncharacterized protein</fullName>
    </submittedName>
</protein>
<proteinExistence type="predicted"/>
<evidence type="ECO:0000313" key="2">
    <source>
        <dbReference type="Proteomes" id="UP000189728"/>
    </source>
</evidence>
<evidence type="ECO:0000313" key="1">
    <source>
        <dbReference type="EMBL" id="OPA82022.1"/>
    </source>
</evidence>
<sequence>MLDLTNLQSDSFNTKVNKTKDKAKTLNKYTLDKLKDFYDVFYLQGKINVLDTLFGENKANDLEALKNGNVEGLSDATKTA</sequence>
<comment type="caution">
    <text evidence="1">The sequence shown here is derived from an EMBL/GenBank/DDBJ whole genome shotgun (WGS) entry which is preliminary data.</text>
</comment>